<dbReference type="PANTHER" id="PTHR47377">
    <property type="entry name" value="RHODANESE-LIKE DOMAIN-CONTAINING PROTEIN 4, CHLOROPLASTIC"/>
    <property type="match status" value="1"/>
</dbReference>
<gene>
    <name evidence="2" type="ORF">C8N35_101824</name>
</gene>
<dbReference type="Proteomes" id="UP000244081">
    <property type="component" value="Unassembled WGS sequence"/>
</dbReference>
<dbReference type="Pfam" id="PF00581">
    <property type="entry name" value="Rhodanese"/>
    <property type="match status" value="1"/>
</dbReference>
<sequence length="148" mass="15791">MSNSTAGAYAGDASAAQTYKALEEDATATLVDVRTQAEWNYVGIPDLSPLGRDALFVEWQTYPTGAANPDFVATLTGLVEERGATKDGPIYFLCRSGVRSRAAAIAMTAAGFGACYNVIGGFEGSPDTDRHRGSLEGWKYEGLPWRQS</sequence>
<dbReference type="InterPro" id="IPR036873">
    <property type="entry name" value="Rhodanese-like_dom_sf"/>
</dbReference>
<dbReference type="InterPro" id="IPR001763">
    <property type="entry name" value="Rhodanese-like_dom"/>
</dbReference>
<dbReference type="OrthoDB" id="9815890at2"/>
<feature type="domain" description="Rhodanese" evidence="1">
    <location>
        <begin position="24"/>
        <end position="129"/>
    </location>
</feature>
<dbReference type="AlphaFoldDB" id="A0A2T5VGD3"/>
<dbReference type="Gene3D" id="3.40.250.10">
    <property type="entry name" value="Rhodanese-like domain"/>
    <property type="match status" value="1"/>
</dbReference>
<dbReference type="GO" id="GO:0016740">
    <property type="term" value="F:transferase activity"/>
    <property type="evidence" value="ECO:0007669"/>
    <property type="project" value="UniProtKB-KW"/>
</dbReference>
<comment type="caution">
    <text evidence="2">The sequence shown here is derived from an EMBL/GenBank/DDBJ whole genome shotgun (WGS) entry which is preliminary data.</text>
</comment>
<dbReference type="EMBL" id="QAYG01000001">
    <property type="protein sequence ID" value="PTW62776.1"/>
    <property type="molecule type" value="Genomic_DNA"/>
</dbReference>
<accession>A0A2T5VGD3</accession>
<evidence type="ECO:0000313" key="2">
    <source>
        <dbReference type="EMBL" id="PTW62776.1"/>
    </source>
</evidence>
<name>A0A2T5VGD3_9HYPH</name>
<evidence type="ECO:0000259" key="1">
    <source>
        <dbReference type="PROSITE" id="PS50206"/>
    </source>
</evidence>
<organism evidence="2 3">
    <name type="scientific">Breoghania corrubedonensis</name>
    <dbReference type="NCBI Taxonomy" id="665038"/>
    <lineage>
        <taxon>Bacteria</taxon>
        <taxon>Pseudomonadati</taxon>
        <taxon>Pseudomonadota</taxon>
        <taxon>Alphaproteobacteria</taxon>
        <taxon>Hyphomicrobiales</taxon>
        <taxon>Stappiaceae</taxon>
        <taxon>Breoghania</taxon>
    </lineage>
</organism>
<keyword evidence="3" id="KW-1185">Reference proteome</keyword>
<dbReference type="PROSITE" id="PS50206">
    <property type="entry name" value="RHODANESE_3"/>
    <property type="match status" value="1"/>
</dbReference>
<protein>
    <submittedName>
        <fullName evidence="2">Thiosulfate sulfurtransferase</fullName>
    </submittedName>
</protein>
<keyword evidence="2" id="KW-0808">Transferase</keyword>
<dbReference type="InterPro" id="IPR044240">
    <property type="entry name" value="STR4-like"/>
</dbReference>
<evidence type="ECO:0000313" key="3">
    <source>
        <dbReference type="Proteomes" id="UP000244081"/>
    </source>
</evidence>
<dbReference type="PANTHER" id="PTHR47377:SF1">
    <property type="entry name" value="RHODANESE-LIKE DOMAIN-CONTAINING PROTEIN 4, CHLOROPLASTIC"/>
    <property type="match status" value="1"/>
</dbReference>
<reference evidence="2 3" key="1">
    <citation type="submission" date="2018-04" db="EMBL/GenBank/DDBJ databases">
        <title>Genomic Encyclopedia of Archaeal and Bacterial Type Strains, Phase II (KMG-II): from individual species to whole genera.</title>
        <authorList>
            <person name="Goeker M."/>
        </authorList>
    </citation>
    <scope>NUCLEOTIDE SEQUENCE [LARGE SCALE GENOMIC DNA]</scope>
    <source>
        <strain evidence="2 3">DSM 23382</strain>
    </source>
</reference>
<dbReference type="RefSeq" id="WP_107988292.1">
    <property type="nucleotide sequence ID" value="NZ_QAYG01000001.1"/>
</dbReference>
<dbReference type="SUPFAM" id="SSF52821">
    <property type="entry name" value="Rhodanese/Cell cycle control phosphatase"/>
    <property type="match status" value="1"/>
</dbReference>
<proteinExistence type="predicted"/>
<dbReference type="SMART" id="SM00450">
    <property type="entry name" value="RHOD"/>
    <property type="match status" value="1"/>
</dbReference>